<dbReference type="GO" id="GO:0002949">
    <property type="term" value="P:tRNA threonylcarbamoyladenosine modification"/>
    <property type="evidence" value="ECO:0007669"/>
    <property type="project" value="UniProtKB-UniRule"/>
</dbReference>
<dbReference type="PANTHER" id="PTHR17490:SF18">
    <property type="entry name" value="THREONYLCARBAMOYL-AMP SYNTHASE"/>
    <property type="match status" value="1"/>
</dbReference>
<keyword evidence="12" id="KW-1185">Reference proteome</keyword>
<dbReference type="HAMAP" id="MF_01852">
    <property type="entry name" value="TsaC"/>
    <property type="match status" value="1"/>
</dbReference>
<dbReference type="Pfam" id="PF01300">
    <property type="entry name" value="Sua5_yciO_yrdC"/>
    <property type="match status" value="1"/>
</dbReference>
<comment type="function">
    <text evidence="9">Required for the formation of a threonylcarbamoyl group on adenosine at position 37 (t(6)A37) in tRNAs that read codons beginning with adenine. Catalyzes the conversion of L-threonine, HCO(3)(-)/CO(2) and ATP to give threonylcarbamoyl-AMP (TC-AMP) as the acyladenylate intermediate, with the release of diphosphate.</text>
</comment>
<dbReference type="STRING" id="1604334.SAMN05421546_1249"/>
<keyword evidence="5 9" id="KW-0548">Nucleotidyltransferase</keyword>
<dbReference type="EC" id="2.7.7.87" evidence="9"/>
<keyword evidence="2 9" id="KW-0963">Cytoplasm</keyword>
<dbReference type="SUPFAM" id="SSF55821">
    <property type="entry name" value="YrdC/RibB"/>
    <property type="match status" value="1"/>
</dbReference>
<dbReference type="AlphaFoldDB" id="A0A1N6SC58"/>
<proteinExistence type="inferred from homology"/>
<dbReference type="InterPro" id="IPR017945">
    <property type="entry name" value="DHBP_synth_RibB-like_a/b_dom"/>
</dbReference>
<dbReference type="InterPro" id="IPR006070">
    <property type="entry name" value="Sua5-like_dom"/>
</dbReference>
<organism evidence="11 12">
    <name type="scientific">Solilutibacter tolerans</name>
    <dbReference type="NCBI Taxonomy" id="1604334"/>
    <lineage>
        <taxon>Bacteria</taxon>
        <taxon>Pseudomonadati</taxon>
        <taxon>Pseudomonadota</taxon>
        <taxon>Gammaproteobacteria</taxon>
        <taxon>Lysobacterales</taxon>
        <taxon>Lysobacteraceae</taxon>
        <taxon>Solilutibacter</taxon>
    </lineage>
</organism>
<keyword evidence="3 9" id="KW-0808">Transferase</keyword>
<evidence type="ECO:0000256" key="5">
    <source>
        <dbReference type="ARBA" id="ARBA00022695"/>
    </source>
</evidence>
<evidence type="ECO:0000313" key="12">
    <source>
        <dbReference type="Proteomes" id="UP000241788"/>
    </source>
</evidence>
<evidence type="ECO:0000256" key="4">
    <source>
        <dbReference type="ARBA" id="ARBA00022694"/>
    </source>
</evidence>
<comment type="similarity">
    <text evidence="9">Belongs to the SUA5 family. TsaC subfamily.</text>
</comment>
<dbReference type="PROSITE" id="PS51163">
    <property type="entry name" value="YRDC"/>
    <property type="match status" value="1"/>
</dbReference>
<gene>
    <name evidence="9" type="primary">tsaC</name>
    <name evidence="11" type="ORF">SAMN05421546_1249</name>
</gene>
<name>A0A1N6SC58_9GAMM</name>
<evidence type="ECO:0000256" key="1">
    <source>
        <dbReference type="ARBA" id="ARBA00004496"/>
    </source>
</evidence>
<protein>
    <recommendedName>
        <fullName evidence="9">Threonylcarbamoyl-AMP synthase</fullName>
        <shortName evidence="9">TC-AMP synthase</shortName>
        <ecNumber evidence="9">2.7.7.87</ecNumber>
    </recommendedName>
    <alternativeName>
        <fullName evidence="9">L-threonylcarbamoyladenylate synthase</fullName>
    </alternativeName>
    <alternativeName>
        <fullName evidence="9">t(6)A37 threonylcarbamoyladenosine biosynthesis protein TsaC</fullName>
    </alternativeName>
    <alternativeName>
        <fullName evidence="9">tRNA threonylcarbamoyladenosine biosynthesis protein TsaC</fullName>
    </alternativeName>
</protein>
<feature type="domain" description="YrdC-like" evidence="10">
    <location>
        <begin position="4"/>
        <end position="187"/>
    </location>
</feature>
<dbReference type="EMBL" id="FTLW01000002">
    <property type="protein sequence ID" value="SIQ38733.1"/>
    <property type="molecule type" value="Genomic_DNA"/>
</dbReference>
<dbReference type="OrthoDB" id="9814580at2"/>
<evidence type="ECO:0000256" key="8">
    <source>
        <dbReference type="ARBA" id="ARBA00048366"/>
    </source>
</evidence>
<evidence type="ECO:0000313" key="11">
    <source>
        <dbReference type="EMBL" id="SIQ38733.1"/>
    </source>
</evidence>
<dbReference type="PANTHER" id="PTHR17490">
    <property type="entry name" value="SUA5"/>
    <property type="match status" value="1"/>
</dbReference>
<comment type="catalytic activity">
    <reaction evidence="8 9">
        <text>L-threonine + hydrogencarbonate + ATP = L-threonylcarbamoyladenylate + diphosphate + H2O</text>
        <dbReference type="Rhea" id="RHEA:36407"/>
        <dbReference type="ChEBI" id="CHEBI:15377"/>
        <dbReference type="ChEBI" id="CHEBI:17544"/>
        <dbReference type="ChEBI" id="CHEBI:30616"/>
        <dbReference type="ChEBI" id="CHEBI:33019"/>
        <dbReference type="ChEBI" id="CHEBI:57926"/>
        <dbReference type="ChEBI" id="CHEBI:73682"/>
        <dbReference type="EC" id="2.7.7.87"/>
    </reaction>
</comment>
<dbReference type="Proteomes" id="UP000241788">
    <property type="component" value="Unassembled WGS sequence"/>
</dbReference>
<dbReference type="GO" id="GO:0005524">
    <property type="term" value="F:ATP binding"/>
    <property type="evidence" value="ECO:0007669"/>
    <property type="project" value="UniProtKB-UniRule"/>
</dbReference>
<comment type="subcellular location">
    <subcellularLocation>
        <location evidence="1 9">Cytoplasm</location>
    </subcellularLocation>
</comment>
<dbReference type="GO" id="GO:0061710">
    <property type="term" value="F:L-threonylcarbamoyladenylate synthase"/>
    <property type="evidence" value="ECO:0007669"/>
    <property type="project" value="UniProtKB-EC"/>
</dbReference>
<dbReference type="GO" id="GO:0003725">
    <property type="term" value="F:double-stranded RNA binding"/>
    <property type="evidence" value="ECO:0007669"/>
    <property type="project" value="InterPro"/>
</dbReference>
<evidence type="ECO:0000256" key="9">
    <source>
        <dbReference type="HAMAP-Rule" id="MF_01852"/>
    </source>
</evidence>
<dbReference type="InterPro" id="IPR050156">
    <property type="entry name" value="TC-AMP_synthase_SUA5"/>
</dbReference>
<evidence type="ECO:0000256" key="3">
    <source>
        <dbReference type="ARBA" id="ARBA00022679"/>
    </source>
</evidence>
<evidence type="ECO:0000259" key="10">
    <source>
        <dbReference type="PROSITE" id="PS51163"/>
    </source>
</evidence>
<dbReference type="RefSeq" id="WP_076586301.1">
    <property type="nucleotide sequence ID" value="NZ_FTLW01000002.1"/>
</dbReference>
<dbReference type="InterPro" id="IPR023535">
    <property type="entry name" value="TC-AMP_synthase"/>
</dbReference>
<evidence type="ECO:0000256" key="7">
    <source>
        <dbReference type="ARBA" id="ARBA00022840"/>
    </source>
</evidence>
<evidence type="ECO:0000256" key="6">
    <source>
        <dbReference type="ARBA" id="ARBA00022741"/>
    </source>
</evidence>
<keyword evidence="6 9" id="KW-0547">Nucleotide-binding</keyword>
<keyword evidence="4 9" id="KW-0819">tRNA processing</keyword>
<accession>A0A1N6SC58</accession>
<keyword evidence="7 9" id="KW-0067">ATP-binding</keyword>
<evidence type="ECO:0000256" key="2">
    <source>
        <dbReference type="ARBA" id="ARBA00022490"/>
    </source>
</evidence>
<reference evidence="12" key="1">
    <citation type="submission" date="2017-01" db="EMBL/GenBank/DDBJ databases">
        <authorList>
            <person name="Varghese N."/>
            <person name="Submissions S."/>
        </authorList>
    </citation>
    <scope>NUCLEOTIDE SEQUENCE [LARGE SCALE GENOMIC DNA]</scope>
    <source>
        <strain evidence="12">UM1</strain>
    </source>
</reference>
<dbReference type="Gene3D" id="3.90.870.10">
    <property type="entry name" value="DHBP synthase"/>
    <property type="match status" value="1"/>
</dbReference>
<dbReference type="GO" id="GO:0000049">
    <property type="term" value="F:tRNA binding"/>
    <property type="evidence" value="ECO:0007669"/>
    <property type="project" value="TreeGrafter"/>
</dbReference>
<dbReference type="GO" id="GO:0005737">
    <property type="term" value="C:cytoplasm"/>
    <property type="evidence" value="ECO:0007669"/>
    <property type="project" value="UniProtKB-SubCell"/>
</dbReference>
<sequence length="187" mass="19537">MPTVLTPIQAAAAMHAGGVIAYPTEGVWGLGCNPMDDATVTRLLTIKQRDIAKGLILIAADEQQLAPYVDLDALPRERLMEVRVSWPGPNTWIVPASVSAPAWITGVHRGIAVRVSAHPDVIALCNAFEGAIVSTSANLAGQAAARRRDELDPSLLADIDGVCAGETGGRSSPSVIRDALSGDVLRG</sequence>
<dbReference type="GO" id="GO:0006450">
    <property type="term" value="P:regulation of translational fidelity"/>
    <property type="evidence" value="ECO:0007669"/>
    <property type="project" value="TreeGrafter"/>
</dbReference>